<dbReference type="Gene3D" id="3.30.40.10">
    <property type="entry name" value="Zinc/RING finger domain, C3HC4 (zinc finger)"/>
    <property type="match status" value="4"/>
</dbReference>
<keyword evidence="2 4" id="KW-0863">Zinc-finger</keyword>
<dbReference type="GeneID" id="14903761"/>
<dbReference type="PANTHER" id="PTHR10131:SF94">
    <property type="entry name" value="TNF RECEPTOR-ASSOCIATED FACTOR 4"/>
    <property type="match status" value="1"/>
</dbReference>
<reference evidence="9 10" key="1">
    <citation type="submission" date="2011-07" db="EMBL/GenBank/DDBJ databases">
        <authorList>
            <person name="Coyne R."/>
            <person name="Brami D."/>
            <person name="Johnson J."/>
            <person name="Hostetler J."/>
            <person name="Hannick L."/>
            <person name="Clark T."/>
            <person name="Cassidy-Hanley D."/>
            <person name="Inman J."/>
        </authorList>
    </citation>
    <scope>NUCLEOTIDE SEQUENCE [LARGE SCALE GENOMIC DNA]</scope>
    <source>
        <strain evidence="9 10">G5</strain>
    </source>
</reference>
<feature type="compositionally biased region" description="Low complexity" evidence="5">
    <location>
        <begin position="71"/>
        <end position="88"/>
    </location>
</feature>
<feature type="domain" description="RING-type" evidence="6">
    <location>
        <begin position="117"/>
        <end position="157"/>
    </location>
</feature>
<keyword evidence="3 4" id="KW-0862">Zinc</keyword>
<dbReference type="STRING" id="857967.G0R4B6"/>
<dbReference type="InterPro" id="IPR013010">
    <property type="entry name" value="Znf_SIAH"/>
</dbReference>
<dbReference type="InterPro" id="IPR001293">
    <property type="entry name" value="Znf_TRAF"/>
</dbReference>
<dbReference type="Pfam" id="PF00097">
    <property type="entry name" value="zf-C3HC4"/>
    <property type="match status" value="1"/>
</dbReference>
<evidence type="ECO:0000256" key="1">
    <source>
        <dbReference type="ARBA" id="ARBA00022723"/>
    </source>
</evidence>
<evidence type="ECO:0000256" key="3">
    <source>
        <dbReference type="ARBA" id="ARBA00022833"/>
    </source>
</evidence>
<dbReference type="EMBL" id="GL984332">
    <property type="protein sequence ID" value="EGR27683.1"/>
    <property type="molecule type" value="Genomic_DNA"/>
</dbReference>
<dbReference type="AlphaFoldDB" id="G0R4B6"/>
<dbReference type="OrthoDB" id="9049620at2759"/>
<protein>
    <submittedName>
        <fullName evidence="9">Uncharacterized protein</fullName>
    </submittedName>
</protein>
<dbReference type="InterPro" id="IPR001841">
    <property type="entry name" value="Znf_RING"/>
</dbReference>
<proteinExistence type="predicted"/>
<dbReference type="RefSeq" id="XP_004025135.1">
    <property type="nucleotide sequence ID" value="XM_004025086.1"/>
</dbReference>
<feature type="domain" description="TRAF-type" evidence="7">
    <location>
        <begin position="198"/>
        <end position="244"/>
    </location>
</feature>
<dbReference type="PROSITE" id="PS51081">
    <property type="entry name" value="ZF_SIAH"/>
    <property type="match status" value="1"/>
</dbReference>
<evidence type="ECO:0000259" key="6">
    <source>
        <dbReference type="PROSITE" id="PS50089"/>
    </source>
</evidence>
<dbReference type="Proteomes" id="UP000008983">
    <property type="component" value="Unassembled WGS sequence"/>
</dbReference>
<dbReference type="SUPFAM" id="SSF49599">
    <property type="entry name" value="TRAF domain-like"/>
    <property type="match status" value="1"/>
</dbReference>
<feature type="zinc finger region" description="TRAF-type" evidence="4">
    <location>
        <begin position="198"/>
        <end position="244"/>
    </location>
</feature>
<dbReference type="SUPFAM" id="SSF57850">
    <property type="entry name" value="RING/U-box"/>
    <property type="match status" value="1"/>
</dbReference>
<evidence type="ECO:0000256" key="5">
    <source>
        <dbReference type="SAM" id="MobiDB-lite"/>
    </source>
</evidence>
<feature type="domain" description="SIAH-type" evidence="8">
    <location>
        <begin position="174"/>
        <end position="232"/>
    </location>
</feature>
<dbReference type="Pfam" id="PF02176">
    <property type="entry name" value="zf-TRAF"/>
    <property type="match status" value="1"/>
</dbReference>
<dbReference type="PROSITE" id="PS50145">
    <property type="entry name" value="ZF_TRAF"/>
    <property type="match status" value="1"/>
</dbReference>
<accession>G0R4B6</accession>
<dbReference type="GO" id="GO:0008270">
    <property type="term" value="F:zinc ion binding"/>
    <property type="evidence" value="ECO:0007669"/>
    <property type="project" value="UniProtKB-KW"/>
</dbReference>
<feature type="region of interest" description="Disordered" evidence="5">
    <location>
        <begin position="71"/>
        <end position="96"/>
    </location>
</feature>
<dbReference type="PANTHER" id="PTHR10131">
    <property type="entry name" value="TNF RECEPTOR ASSOCIATED FACTOR"/>
    <property type="match status" value="1"/>
</dbReference>
<evidence type="ECO:0000256" key="4">
    <source>
        <dbReference type="PROSITE-ProRule" id="PRU00207"/>
    </source>
</evidence>
<evidence type="ECO:0000259" key="8">
    <source>
        <dbReference type="PROSITE" id="PS51081"/>
    </source>
</evidence>
<dbReference type="InterPro" id="IPR013083">
    <property type="entry name" value="Znf_RING/FYVE/PHD"/>
</dbReference>
<keyword evidence="10" id="KW-1185">Reference proteome</keyword>
<dbReference type="OMA" id="RYQDIGH"/>
<evidence type="ECO:0000313" key="9">
    <source>
        <dbReference type="EMBL" id="EGR27683.1"/>
    </source>
</evidence>
<evidence type="ECO:0000313" key="10">
    <source>
        <dbReference type="Proteomes" id="UP000008983"/>
    </source>
</evidence>
<sequence length="511" mass="60604">MNIYIFNSTQMNNINVSYFFNQVANQNQNPQINGQQNPQQRASHLIIVRRQNPLSASNPQIENNQNIQNSIENNENNNENNNEQQHQNQDQKEKEKDFSLEIENLAVQTENLDFVKCPICIHIYVNPIACGNCLNHFCMFCIREWLIRNPNQCPLCHNFREMRCFPMLKNMLDKLQFNCINKEQGCSQIIYYEQAKKHEEVCEYKLEVCPQKECRQQMIRRLLQKHIKEECDFAEEACKWCLKEHKKKVIELHEENCDFKETECNLCGLTFKLLDIDNHKDVCPENLRKCKWCRQLLKQKEIMDHEDCCGERIIKCQGCGYECCLNEHFLHMKQCKEYPVFCNKCETEMKRREFVNHTPEVCMDLRSEWFAVGIIDESNVYSARRYHDIGHKSYLISANGIFYSSHNPYENWQNKPFIIEQDDIISVCYENNQKLKFVNHNKNQELNVNLDPETIDNGNFYPCACLRCPGDCIEIVEINQDLQQQQQLNQQEIINAQEGQQINDESEEFNI</sequence>
<name>G0R4B6_ICHMU</name>
<keyword evidence="1 4" id="KW-0479">Metal-binding</keyword>
<evidence type="ECO:0000259" key="7">
    <source>
        <dbReference type="PROSITE" id="PS50145"/>
    </source>
</evidence>
<organism evidence="9 10">
    <name type="scientific">Ichthyophthirius multifiliis</name>
    <name type="common">White spot disease agent</name>
    <name type="synonym">Ich</name>
    <dbReference type="NCBI Taxonomy" id="5932"/>
    <lineage>
        <taxon>Eukaryota</taxon>
        <taxon>Sar</taxon>
        <taxon>Alveolata</taxon>
        <taxon>Ciliophora</taxon>
        <taxon>Intramacronucleata</taxon>
        <taxon>Oligohymenophorea</taxon>
        <taxon>Hymenostomatida</taxon>
        <taxon>Ophryoglenina</taxon>
        <taxon>Ichthyophthirius</taxon>
    </lineage>
</organism>
<dbReference type="InParanoid" id="G0R4B6"/>
<dbReference type="eggNOG" id="KOG0297">
    <property type="taxonomic scope" value="Eukaryota"/>
</dbReference>
<dbReference type="InterPro" id="IPR018957">
    <property type="entry name" value="Znf_C3HC4_RING-type"/>
</dbReference>
<dbReference type="PROSITE" id="PS50089">
    <property type="entry name" value="ZF_RING_2"/>
    <property type="match status" value="1"/>
</dbReference>
<gene>
    <name evidence="9" type="ORF">IMG5_191010</name>
</gene>
<evidence type="ECO:0000256" key="2">
    <source>
        <dbReference type="ARBA" id="ARBA00022771"/>
    </source>
</evidence>